<dbReference type="InterPro" id="IPR051043">
    <property type="entry name" value="Sulfatase_Mod_Factor_Kinase"/>
</dbReference>
<dbReference type="SUPFAM" id="SSF56436">
    <property type="entry name" value="C-type lectin-like"/>
    <property type="match status" value="1"/>
</dbReference>
<name>A0A552G222_MICAE</name>
<evidence type="ECO:0000313" key="2">
    <source>
        <dbReference type="EMBL" id="TRU53039.1"/>
    </source>
</evidence>
<dbReference type="AlphaFoldDB" id="A0A552G222"/>
<evidence type="ECO:0000259" key="1">
    <source>
        <dbReference type="Pfam" id="PF03781"/>
    </source>
</evidence>
<dbReference type="PANTHER" id="PTHR23150:SF19">
    <property type="entry name" value="FORMYLGLYCINE-GENERATING ENZYME"/>
    <property type="match status" value="1"/>
</dbReference>
<protein>
    <submittedName>
        <fullName evidence="2">Formylglycine-generating enzyme family protein</fullName>
    </submittedName>
</protein>
<dbReference type="InterPro" id="IPR042095">
    <property type="entry name" value="SUMF_sf"/>
</dbReference>
<evidence type="ECO:0000313" key="3">
    <source>
        <dbReference type="Proteomes" id="UP000316958"/>
    </source>
</evidence>
<feature type="domain" description="Sulfatase-modifying factor enzyme-like" evidence="1">
    <location>
        <begin position="1"/>
        <end position="79"/>
    </location>
</feature>
<dbReference type="PANTHER" id="PTHR23150">
    <property type="entry name" value="SULFATASE MODIFYING FACTOR 1, 2"/>
    <property type="match status" value="1"/>
</dbReference>
<dbReference type="Pfam" id="PF03781">
    <property type="entry name" value="FGE-sulfatase"/>
    <property type="match status" value="1"/>
</dbReference>
<dbReference type="InterPro" id="IPR005532">
    <property type="entry name" value="SUMF_dom"/>
</dbReference>
<comment type="caution">
    <text evidence="2">The sequence shown here is derived from an EMBL/GenBank/DDBJ whole genome shotgun (WGS) entry which is preliminary data.</text>
</comment>
<feature type="non-terminal residue" evidence="2">
    <location>
        <position position="1"/>
    </location>
</feature>
<sequence length="85" mass="9623">WGLYDMSGNVWEWCEDDWHDSYAGAPDDGTAWIDNDNRSRTKKCLRGGSWYASLSFCRSAVRVRNIPDSHSHIIGFRVACVSPGL</sequence>
<dbReference type="GO" id="GO:0120147">
    <property type="term" value="F:formylglycine-generating oxidase activity"/>
    <property type="evidence" value="ECO:0007669"/>
    <property type="project" value="TreeGrafter"/>
</dbReference>
<dbReference type="Proteomes" id="UP000316958">
    <property type="component" value="Unassembled WGS sequence"/>
</dbReference>
<reference evidence="2 3" key="1">
    <citation type="submission" date="2019-01" db="EMBL/GenBank/DDBJ databases">
        <title>Coherence of Microcystis species and biogeography revealed through population genomics.</title>
        <authorList>
            <person name="Perez-Carrascal O.M."/>
            <person name="Terrat Y."/>
            <person name="Giani A."/>
            <person name="Fortin N."/>
            <person name="Tromas N."/>
            <person name="Shapiro B.J."/>
        </authorList>
    </citation>
    <scope>NUCLEOTIDE SEQUENCE [LARGE SCALE GENOMIC DNA]</scope>
    <source>
        <strain evidence="2">Ma_QC_Ch_20071001_S25D</strain>
    </source>
</reference>
<dbReference type="EMBL" id="SFBE01000077">
    <property type="protein sequence ID" value="TRU53039.1"/>
    <property type="molecule type" value="Genomic_DNA"/>
</dbReference>
<gene>
    <name evidence="2" type="ORF">EWV57_04310</name>
</gene>
<accession>A0A552G222</accession>
<organism evidence="2 3">
    <name type="scientific">Microcystis aeruginosa Ma_QC_Ch_20071001_S25D</name>
    <dbReference type="NCBI Taxonomy" id="2486250"/>
    <lineage>
        <taxon>Bacteria</taxon>
        <taxon>Bacillati</taxon>
        <taxon>Cyanobacteriota</taxon>
        <taxon>Cyanophyceae</taxon>
        <taxon>Oscillatoriophycideae</taxon>
        <taxon>Chroococcales</taxon>
        <taxon>Microcystaceae</taxon>
        <taxon>Microcystis</taxon>
    </lineage>
</organism>
<dbReference type="Gene3D" id="3.90.1580.10">
    <property type="entry name" value="paralog of FGE (formylglycine-generating enzyme)"/>
    <property type="match status" value="1"/>
</dbReference>
<proteinExistence type="predicted"/>
<dbReference type="InterPro" id="IPR016187">
    <property type="entry name" value="CTDL_fold"/>
</dbReference>